<evidence type="ECO:0000256" key="2">
    <source>
        <dbReference type="ARBA" id="ARBA00022603"/>
    </source>
</evidence>
<dbReference type="Gene3D" id="3.40.50.150">
    <property type="entry name" value="Vaccinia Virus protein VP39"/>
    <property type="match status" value="2"/>
</dbReference>
<dbReference type="InterPro" id="IPR029063">
    <property type="entry name" value="SAM-dependent_MTases_sf"/>
</dbReference>
<dbReference type="OrthoDB" id="10050085at2759"/>
<dbReference type="GO" id="GO:0008112">
    <property type="term" value="F:nicotinamide N-methyltransferase activity"/>
    <property type="evidence" value="ECO:0007669"/>
    <property type="project" value="TreeGrafter"/>
</dbReference>
<feature type="non-terminal residue" evidence="5">
    <location>
        <position position="1"/>
    </location>
</feature>
<gene>
    <name evidence="5" type="ORF">E2I00_001641</name>
</gene>
<dbReference type="GO" id="GO:0005829">
    <property type="term" value="C:cytosol"/>
    <property type="evidence" value="ECO:0007669"/>
    <property type="project" value="TreeGrafter"/>
</dbReference>
<dbReference type="Pfam" id="PF01234">
    <property type="entry name" value="NNMT_PNMT_TEMT"/>
    <property type="match status" value="2"/>
</dbReference>
<proteinExistence type="inferred from homology"/>
<evidence type="ECO:0000256" key="3">
    <source>
        <dbReference type="ARBA" id="ARBA00022679"/>
    </source>
</evidence>
<evidence type="ECO:0000256" key="4">
    <source>
        <dbReference type="ARBA" id="ARBA00022691"/>
    </source>
</evidence>
<sequence length="300" mass="34798">QKRLETLPYKPKPLKSLEAGVGTWRDECDRGEWPKGGRFRKRPSLAVLVFIPESKEPDVHQEKFEPTSYQDYFKMNQDPLGDEVLHFLLKHYNVTFKPGGLEGKLLIDLSSGPTIYQLLSACESFKEIIAINYPDKNCQELEKWLKKMPGAFDWSRDRGAEKEERLRRAIRQVLKCDILKERPLGPAVLPRPRGHLVLSGDFEASFFMVGVKRFSALPLDEKFLREALQETCFITEKLEEFPQATETRLDICSDYTRFFFLVARRRDRGSDLEEWAASRAELHPSLCHLIRVPLHLVSFT</sequence>
<reference evidence="5 6" key="1">
    <citation type="journal article" date="2019" name="PLoS ONE">
        <title>Genomic analyses reveal an absence of contemporary introgressive admixture between fin whales and blue whales, despite known hybrids.</title>
        <authorList>
            <person name="Westbury M.V."/>
            <person name="Petersen B."/>
            <person name="Lorenzen E.D."/>
        </authorList>
    </citation>
    <scope>NUCLEOTIDE SEQUENCE [LARGE SCALE GENOMIC DNA]</scope>
    <source>
        <strain evidence="5">FinWhale-01</strain>
    </source>
</reference>
<keyword evidence="2" id="KW-0489">Methyltransferase</keyword>
<dbReference type="PROSITE" id="PS51681">
    <property type="entry name" value="SAM_MT_NNMT_PNMT_TEMT"/>
    <property type="match status" value="2"/>
</dbReference>
<dbReference type="PANTHER" id="PTHR10867:SF40">
    <property type="entry name" value="NICOTINAMIDE N-METHYLTRANSFERASE"/>
    <property type="match status" value="1"/>
</dbReference>
<keyword evidence="6" id="KW-1185">Reference proteome</keyword>
<accession>A0A6A1QFF5</accession>
<keyword evidence="3" id="KW-0808">Transferase</keyword>
<dbReference type="Proteomes" id="UP000437017">
    <property type="component" value="Unassembled WGS sequence"/>
</dbReference>
<dbReference type="AlphaFoldDB" id="A0A6A1QFF5"/>
<comment type="caution">
    <text evidence="5">The sequence shown here is derived from an EMBL/GenBank/DDBJ whole genome shotgun (WGS) entry which is preliminary data.</text>
</comment>
<name>A0A6A1QFF5_BALPH</name>
<keyword evidence="4" id="KW-0949">S-adenosyl-L-methionine</keyword>
<evidence type="ECO:0000256" key="1">
    <source>
        <dbReference type="ARBA" id="ARBA00007996"/>
    </source>
</evidence>
<evidence type="ECO:0000313" key="5">
    <source>
        <dbReference type="EMBL" id="KAB0404851.1"/>
    </source>
</evidence>
<organism evidence="5 6">
    <name type="scientific">Balaenoptera physalus</name>
    <name type="common">Fin whale</name>
    <name type="synonym">Balaena physalus</name>
    <dbReference type="NCBI Taxonomy" id="9770"/>
    <lineage>
        <taxon>Eukaryota</taxon>
        <taxon>Metazoa</taxon>
        <taxon>Chordata</taxon>
        <taxon>Craniata</taxon>
        <taxon>Vertebrata</taxon>
        <taxon>Euteleostomi</taxon>
        <taxon>Mammalia</taxon>
        <taxon>Eutheria</taxon>
        <taxon>Laurasiatheria</taxon>
        <taxon>Artiodactyla</taxon>
        <taxon>Whippomorpha</taxon>
        <taxon>Cetacea</taxon>
        <taxon>Mysticeti</taxon>
        <taxon>Balaenopteridae</taxon>
        <taxon>Balaenoptera</taxon>
    </lineage>
</organism>
<dbReference type="EMBL" id="SGJD01000520">
    <property type="protein sequence ID" value="KAB0404851.1"/>
    <property type="molecule type" value="Genomic_DNA"/>
</dbReference>
<dbReference type="SUPFAM" id="SSF53335">
    <property type="entry name" value="S-adenosyl-L-methionine-dependent methyltransferases"/>
    <property type="match status" value="1"/>
</dbReference>
<comment type="similarity">
    <text evidence="1">Belongs to the class I-like SAM-binding methyltransferase superfamily. NNMT/PNMT/TEMT family.</text>
</comment>
<dbReference type="PANTHER" id="PTHR10867">
    <property type="entry name" value="NNMT/PNMT/TEMT FAMILY MEMBER"/>
    <property type="match status" value="1"/>
</dbReference>
<dbReference type="GO" id="GO:0032259">
    <property type="term" value="P:methylation"/>
    <property type="evidence" value="ECO:0007669"/>
    <property type="project" value="UniProtKB-KW"/>
</dbReference>
<evidence type="ECO:0000313" key="6">
    <source>
        <dbReference type="Proteomes" id="UP000437017"/>
    </source>
</evidence>
<protein>
    <submittedName>
        <fullName evidence="5">Uncharacterized protein</fullName>
    </submittedName>
</protein>
<dbReference type="InterPro" id="IPR000940">
    <property type="entry name" value="NNMT_TEMT_trans"/>
</dbReference>